<keyword evidence="2" id="KW-1185">Reference proteome</keyword>
<dbReference type="EMBL" id="PJQY01001053">
    <property type="protein sequence ID" value="PQQ05700.1"/>
    <property type="molecule type" value="Genomic_DNA"/>
</dbReference>
<reference evidence="1 2" key="1">
    <citation type="submission" date="2018-02" db="EMBL/GenBank/DDBJ databases">
        <title>Draft genome of wild Prunus yedoensis var. nudiflora.</title>
        <authorList>
            <person name="Baek S."/>
            <person name="Kim J.-H."/>
            <person name="Choi K."/>
            <person name="Kim G.-B."/>
            <person name="Cho A."/>
            <person name="Jang H."/>
            <person name="Shin C.-H."/>
            <person name="Yu H.-J."/>
            <person name="Mun J.-H."/>
        </authorList>
    </citation>
    <scope>NUCLEOTIDE SEQUENCE [LARGE SCALE GENOMIC DNA]</scope>
    <source>
        <strain evidence="2">cv. Jeju island</strain>
        <tissue evidence="1">Leaf</tissue>
    </source>
</reference>
<comment type="caution">
    <text evidence="1">The sequence shown here is derived from an EMBL/GenBank/DDBJ whole genome shotgun (WGS) entry which is preliminary data.</text>
</comment>
<dbReference type="Proteomes" id="UP000250321">
    <property type="component" value="Unassembled WGS sequence"/>
</dbReference>
<accession>A0A314YI06</accession>
<proteinExistence type="predicted"/>
<gene>
    <name evidence="1" type="ORF">Pyn_32996</name>
</gene>
<sequence>MASYVENNVLESISFKYRAGICSSSASDVDVFAAVPENMQHTQSTQNDEGAQPSMTESFLKEFDLIHGLCV</sequence>
<name>A0A314YI06_PRUYE</name>
<protein>
    <submittedName>
        <fullName evidence="1">Uncharacterized protein</fullName>
    </submittedName>
</protein>
<dbReference type="AlphaFoldDB" id="A0A314YI06"/>
<evidence type="ECO:0000313" key="2">
    <source>
        <dbReference type="Proteomes" id="UP000250321"/>
    </source>
</evidence>
<evidence type="ECO:0000313" key="1">
    <source>
        <dbReference type="EMBL" id="PQQ05700.1"/>
    </source>
</evidence>
<organism evidence="1 2">
    <name type="scientific">Prunus yedoensis var. nudiflora</name>
    <dbReference type="NCBI Taxonomy" id="2094558"/>
    <lineage>
        <taxon>Eukaryota</taxon>
        <taxon>Viridiplantae</taxon>
        <taxon>Streptophyta</taxon>
        <taxon>Embryophyta</taxon>
        <taxon>Tracheophyta</taxon>
        <taxon>Spermatophyta</taxon>
        <taxon>Magnoliopsida</taxon>
        <taxon>eudicotyledons</taxon>
        <taxon>Gunneridae</taxon>
        <taxon>Pentapetalae</taxon>
        <taxon>rosids</taxon>
        <taxon>fabids</taxon>
        <taxon>Rosales</taxon>
        <taxon>Rosaceae</taxon>
        <taxon>Amygdaloideae</taxon>
        <taxon>Amygdaleae</taxon>
        <taxon>Prunus</taxon>
    </lineage>
</organism>